<proteinExistence type="predicted"/>
<organism evidence="2 3">
    <name type="scientific">Durusdinium trenchii</name>
    <dbReference type="NCBI Taxonomy" id="1381693"/>
    <lineage>
        <taxon>Eukaryota</taxon>
        <taxon>Sar</taxon>
        <taxon>Alveolata</taxon>
        <taxon>Dinophyceae</taxon>
        <taxon>Suessiales</taxon>
        <taxon>Symbiodiniaceae</taxon>
        <taxon>Durusdinium</taxon>
    </lineage>
</organism>
<feature type="region of interest" description="Disordered" evidence="1">
    <location>
        <begin position="1"/>
        <end position="20"/>
    </location>
</feature>
<evidence type="ECO:0000313" key="2">
    <source>
        <dbReference type="EMBL" id="CAK9101203.1"/>
    </source>
</evidence>
<protein>
    <submittedName>
        <fullName evidence="2">Uncharacterized protein</fullName>
    </submittedName>
</protein>
<feature type="compositionally biased region" description="Basic residues" evidence="1">
    <location>
        <begin position="1"/>
        <end position="14"/>
    </location>
</feature>
<sequence length="1004" mass="112178">MGGRKGVAKSKAAPKVKSLPDAPMASTDCINAEVMARLAVHDAHIKDAFDDLLTTSPTNESGFPAYKEIDAVAALTAHRPYVCACPLYWLNLAFEFQPNLPKYQKRLDNLEAHFFEEPKNLTEPIVVYLNPGELPHKMVGSLRAFDASEMRDALRQAVSHAISNKKSKKILNQWHGILLSTPFRFEACSVDTIERKQLFETIVFYHPFCETGMQKQVMEEKNRLQTAFKTIVQQREDLVVKKENMAVPCHRLLALRWRRDGAEMVLGQCRDGAGMVTSLMRIYEIMDFKKQLELTTDVKQNKTSLHAHYKGVKMAQSSEEVSIAFIEVANMLYHNMLNSPRIQQLCFQLDQNAVNPLDSIHKLREIAVQCEKKEPLMYWTLSMISDWWCQTDGTDPVPIRSLRETSSMESVSLIRMMLFKRQMKEKMLRMMDTDFPLWDAAVKSDIRAAVETVQSCRSKLGVYDANQESGDAGKVPEPLTERGSWPESADRFLLAFEALIYGYSLDEIITSQMKQRRSVEDVLDQKAIKPFIEKPKQLYEKETKPPGEVEEEAAKGDDAENPEVVAEELAVTTNQSQAESLLKQISGGGMDASEELVTTLKAGLRVAERRVSSHITLVVDWNTDDKDDLESQIKALNAVKVRGDEEEAKSYVAIVFDSKTVCESGSQAKYRLPPTRAGQIQRLLNAVLSTRADGDLAEGDVLIAIDGGREQDWAAKNIIKFLPSKKYETCKHTICYTFDSVEKRMERASKSPLSLFESAWFISHNELSIKVQPRLVTSGNTRGNVLGPFTKPSWVDGTETWLLPATVKRAVFGKDNLPLPGGACPVEHEKEAAPKSAELVPVFFHDSPQSVSAELLHYVQGRAVIDMTPGTGHWALQCIRKRVPYCGFCLSEKHRELLQKKLISRTLAAMSDPADETLYDAGFAKAVKDLTEQNKKPGDEDMEAEGKKNRKNKDKNAQGGGPEKKAKTPMPAAGGDDDAAREALLKRISEAASAASSGEAPVEE</sequence>
<feature type="compositionally biased region" description="Basic and acidic residues" evidence="1">
    <location>
        <begin position="931"/>
        <end position="947"/>
    </location>
</feature>
<keyword evidence="3" id="KW-1185">Reference proteome</keyword>
<evidence type="ECO:0000256" key="1">
    <source>
        <dbReference type="SAM" id="MobiDB-lite"/>
    </source>
</evidence>
<name>A0ABP0RLH6_9DINO</name>
<feature type="region of interest" description="Disordered" evidence="1">
    <location>
        <begin position="931"/>
        <end position="1004"/>
    </location>
</feature>
<feature type="region of interest" description="Disordered" evidence="1">
    <location>
        <begin position="534"/>
        <end position="560"/>
    </location>
</feature>
<feature type="compositionally biased region" description="Basic and acidic residues" evidence="1">
    <location>
        <begin position="534"/>
        <end position="558"/>
    </location>
</feature>
<dbReference type="EMBL" id="CAXAMM010041787">
    <property type="protein sequence ID" value="CAK9101203.1"/>
    <property type="molecule type" value="Genomic_DNA"/>
</dbReference>
<feature type="compositionally biased region" description="Basic and acidic residues" evidence="1">
    <location>
        <begin position="978"/>
        <end position="989"/>
    </location>
</feature>
<comment type="caution">
    <text evidence="2">The sequence shown here is derived from an EMBL/GenBank/DDBJ whole genome shotgun (WGS) entry which is preliminary data.</text>
</comment>
<reference evidence="2 3" key="1">
    <citation type="submission" date="2024-02" db="EMBL/GenBank/DDBJ databases">
        <authorList>
            <person name="Chen Y."/>
            <person name="Shah S."/>
            <person name="Dougan E. K."/>
            <person name="Thang M."/>
            <person name="Chan C."/>
        </authorList>
    </citation>
    <scope>NUCLEOTIDE SEQUENCE [LARGE SCALE GENOMIC DNA]</scope>
</reference>
<accession>A0ABP0RLH6</accession>
<feature type="compositionally biased region" description="Low complexity" evidence="1">
    <location>
        <begin position="990"/>
        <end position="1004"/>
    </location>
</feature>
<dbReference type="Proteomes" id="UP001642464">
    <property type="component" value="Unassembled WGS sequence"/>
</dbReference>
<gene>
    <name evidence="2" type="ORF">SCF082_LOCUS47333</name>
</gene>
<evidence type="ECO:0000313" key="3">
    <source>
        <dbReference type="Proteomes" id="UP001642464"/>
    </source>
</evidence>